<sequence>MGSSLAGRILYKIMKKILFLTGTRADFGKLKPLMRAVEDAQELECHIFITGMHTLNKYGKTELEVKKEFTENTFVFYNQHLGEPMEVVLANTIKGLSRYIHENKPDLLVVHGDRVEALAGAIAGSVNNVLVCHVEGGERSGTIDELIRHSVSKLSHLHMVANEEAKTRLLQMGEDESSVFVIGSPDIDIMKSKSLPSLGEVKSRYEIPFEQYGILLYHPVTTALDTIYQDTQILCEALKKSNKKFVVIFPNNDEGSQVILDCYEQFKGDDNFKVFPSIKFERFLTLLKNAQVIIGNSSAGIREAPAYAVPTINMGSRQNSRYLHNTIINCDFDLDKITNELSSLFDMPATNVVEASDYFGSGNSAQQFIEVLLSKNLWELSPQKLFIDRVEA</sequence>
<dbReference type="GO" id="GO:0006047">
    <property type="term" value="P:UDP-N-acetylglucosamine metabolic process"/>
    <property type="evidence" value="ECO:0007669"/>
    <property type="project" value="InterPro"/>
</dbReference>
<dbReference type="GO" id="GO:0004553">
    <property type="term" value="F:hydrolase activity, hydrolyzing O-glycosyl compounds"/>
    <property type="evidence" value="ECO:0007669"/>
    <property type="project" value="InterPro"/>
</dbReference>
<organism evidence="2 3">
    <name type="scientific">Microbulbifer okhotskensis</name>
    <dbReference type="NCBI Taxonomy" id="2926617"/>
    <lineage>
        <taxon>Bacteria</taxon>
        <taxon>Pseudomonadati</taxon>
        <taxon>Pseudomonadota</taxon>
        <taxon>Gammaproteobacteria</taxon>
        <taxon>Cellvibrionales</taxon>
        <taxon>Microbulbiferaceae</taxon>
        <taxon>Microbulbifer</taxon>
    </lineage>
</organism>
<dbReference type="Proteomes" id="UP001139028">
    <property type="component" value="Unassembled WGS sequence"/>
</dbReference>
<dbReference type="InterPro" id="IPR029767">
    <property type="entry name" value="WecB-like"/>
</dbReference>
<dbReference type="Pfam" id="PF02350">
    <property type="entry name" value="Epimerase_2"/>
    <property type="match status" value="1"/>
</dbReference>
<reference evidence="2" key="1">
    <citation type="journal article" date="2022" name="Arch. Microbiol.">
        <title>Microbulbifer okhotskensis sp. nov., isolated from a deep bottom sediment of the Okhotsk Sea.</title>
        <authorList>
            <person name="Romanenko L."/>
            <person name="Kurilenko V."/>
            <person name="Otstavnykh N."/>
            <person name="Velansky P."/>
            <person name="Isaeva M."/>
            <person name="Mikhailov V."/>
        </authorList>
    </citation>
    <scope>NUCLEOTIDE SEQUENCE</scope>
    <source>
        <strain evidence="2">OS29</strain>
    </source>
</reference>
<evidence type="ECO:0000313" key="3">
    <source>
        <dbReference type="Proteomes" id="UP001139028"/>
    </source>
</evidence>
<dbReference type="Gene3D" id="3.40.50.2000">
    <property type="entry name" value="Glycogen Phosphorylase B"/>
    <property type="match status" value="2"/>
</dbReference>
<dbReference type="PANTHER" id="PTHR43174:SF3">
    <property type="entry name" value="UDP-N-ACETYLGLUCOSAMINE 2-EPIMERASE"/>
    <property type="match status" value="1"/>
</dbReference>
<dbReference type="NCBIfam" id="TIGR03568">
    <property type="entry name" value="NeuC_NnaA"/>
    <property type="match status" value="1"/>
</dbReference>
<dbReference type="AlphaFoldDB" id="A0A9X2EU91"/>
<dbReference type="PANTHER" id="PTHR43174">
    <property type="entry name" value="UDP-N-ACETYLGLUCOSAMINE 2-EPIMERASE"/>
    <property type="match status" value="1"/>
</dbReference>
<name>A0A9X2EU91_9GAMM</name>
<comment type="caution">
    <text evidence="2">The sequence shown here is derived from an EMBL/GenBank/DDBJ whole genome shotgun (WGS) entry which is preliminary data.</text>
</comment>
<dbReference type="InterPro" id="IPR003331">
    <property type="entry name" value="UDP_GlcNAc_Epimerase_2_dom"/>
</dbReference>
<evidence type="ECO:0000259" key="1">
    <source>
        <dbReference type="Pfam" id="PF02350"/>
    </source>
</evidence>
<gene>
    <name evidence="2" type="primary">neuC</name>
    <name evidence="2" type="ORF">MO867_16480</name>
</gene>
<accession>A0A9X2EU91</accession>
<dbReference type="SUPFAM" id="SSF53756">
    <property type="entry name" value="UDP-Glycosyltransferase/glycogen phosphorylase"/>
    <property type="match status" value="1"/>
</dbReference>
<proteinExistence type="predicted"/>
<dbReference type="EC" id="3.2.1.183" evidence="2"/>
<keyword evidence="2" id="KW-0378">Hydrolase</keyword>
<dbReference type="RefSeq" id="WP_252471114.1">
    <property type="nucleotide sequence ID" value="NZ_JALBWM010000092.1"/>
</dbReference>
<keyword evidence="3" id="KW-1185">Reference proteome</keyword>
<dbReference type="InterPro" id="IPR020004">
    <property type="entry name" value="UDP-GlcNAc_Epase"/>
</dbReference>
<evidence type="ECO:0000313" key="2">
    <source>
        <dbReference type="EMBL" id="MCO1335931.1"/>
    </source>
</evidence>
<keyword evidence="2" id="KW-0326">Glycosidase</keyword>
<dbReference type="CDD" id="cd03786">
    <property type="entry name" value="GTB_UDP-GlcNAc_2-Epimerase"/>
    <property type="match status" value="1"/>
</dbReference>
<dbReference type="EMBL" id="JALBWM010000092">
    <property type="protein sequence ID" value="MCO1335931.1"/>
    <property type="molecule type" value="Genomic_DNA"/>
</dbReference>
<protein>
    <submittedName>
        <fullName evidence="2">UDP-N-acetylglucosamine 2-epimerase</fullName>
        <ecNumber evidence="2">3.2.1.183</ecNumber>
    </submittedName>
</protein>
<feature type="domain" description="UDP-N-acetylglucosamine 2-epimerase" evidence="1">
    <location>
        <begin position="36"/>
        <end position="372"/>
    </location>
</feature>